<dbReference type="EMBL" id="MFEK01000007">
    <property type="protein sequence ID" value="OGE79127.1"/>
    <property type="molecule type" value="Genomic_DNA"/>
</dbReference>
<feature type="transmembrane region" description="Helical" evidence="1">
    <location>
        <begin position="45"/>
        <end position="62"/>
    </location>
</feature>
<dbReference type="STRING" id="1817824.A2751_05815"/>
<name>A0A1F5NN63_9BACT</name>
<dbReference type="Proteomes" id="UP000176864">
    <property type="component" value="Unassembled WGS sequence"/>
</dbReference>
<feature type="transmembrane region" description="Helical" evidence="1">
    <location>
        <begin position="21"/>
        <end position="39"/>
    </location>
</feature>
<sequence length="155" mass="18521">MEKKEIIWSAPEFIHYPKGPKWYLVLGIFGALLVGYFFFKKDFLTAMMFILLFLMAFFFSRAKPRQMRIILGPRGVTMNDSHIPYQQVKTFWLVYEPPDIKTVNFETSAYLNRFLTLQLEDQNPSEVRDFLLDYLPEDLDREERISDKISRTLKF</sequence>
<gene>
    <name evidence="2" type="ORF">A2751_05815</name>
</gene>
<keyword evidence="1" id="KW-0472">Membrane</keyword>
<evidence type="ECO:0000313" key="3">
    <source>
        <dbReference type="Proteomes" id="UP000176864"/>
    </source>
</evidence>
<keyword evidence="1" id="KW-1133">Transmembrane helix</keyword>
<organism evidence="2 3">
    <name type="scientific">Candidatus Doudnabacteria bacterium RIFCSPHIGHO2_01_FULL_46_14</name>
    <dbReference type="NCBI Taxonomy" id="1817824"/>
    <lineage>
        <taxon>Bacteria</taxon>
        <taxon>Candidatus Doudnaibacteriota</taxon>
    </lineage>
</organism>
<protein>
    <recommendedName>
        <fullName evidence="4">DUF5673 domain-containing protein</fullName>
    </recommendedName>
</protein>
<proteinExistence type="predicted"/>
<dbReference type="AlphaFoldDB" id="A0A1F5NN63"/>
<accession>A0A1F5NN63</accession>
<evidence type="ECO:0000313" key="2">
    <source>
        <dbReference type="EMBL" id="OGE79127.1"/>
    </source>
</evidence>
<comment type="caution">
    <text evidence="2">The sequence shown here is derived from an EMBL/GenBank/DDBJ whole genome shotgun (WGS) entry which is preliminary data.</text>
</comment>
<evidence type="ECO:0008006" key="4">
    <source>
        <dbReference type="Google" id="ProtNLM"/>
    </source>
</evidence>
<keyword evidence="1" id="KW-0812">Transmembrane</keyword>
<reference evidence="2 3" key="1">
    <citation type="journal article" date="2016" name="Nat. Commun.">
        <title>Thousands of microbial genomes shed light on interconnected biogeochemical processes in an aquifer system.</title>
        <authorList>
            <person name="Anantharaman K."/>
            <person name="Brown C.T."/>
            <person name="Hug L.A."/>
            <person name="Sharon I."/>
            <person name="Castelle C.J."/>
            <person name="Probst A.J."/>
            <person name="Thomas B.C."/>
            <person name="Singh A."/>
            <person name="Wilkins M.J."/>
            <person name="Karaoz U."/>
            <person name="Brodie E.L."/>
            <person name="Williams K.H."/>
            <person name="Hubbard S.S."/>
            <person name="Banfield J.F."/>
        </authorList>
    </citation>
    <scope>NUCLEOTIDE SEQUENCE [LARGE SCALE GENOMIC DNA]</scope>
</reference>
<evidence type="ECO:0000256" key="1">
    <source>
        <dbReference type="SAM" id="Phobius"/>
    </source>
</evidence>